<dbReference type="Proteomes" id="UP001205861">
    <property type="component" value="Unassembled WGS sequence"/>
</dbReference>
<keyword evidence="2" id="KW-0479">Metal-binding</keyword>
<evidence type="ECO:0000256" key="2">
    <source>
        <dbReference type="ARBA" id="ARBA00022723"/>
    </source>
</evidence>
<dbReference type="SUPFAM" id="SSF47188">
    <property type="entry name" value="Hemerythrin-like"/>
    <property type="match status" value="1"/>
</dbReference>
<comment type="similarity">
    <text evidence="1">Belongs to the hemerythrin family.</text>
</comment>
<comment type="caution">
    <text evidence="5">The sequence shown here is derived from an EMBL/GenBank/DDBJ whole genome shotgun (WGS) entry which is preliminary data.</text>
</comment>
<organism evidence="5 6">
    <name type="scientific">Massilia solisilvae</name>
    <dbReference type="NCBI Taxonomy" id="1811225"/>
    <lineage>
        <taxon>Bacteria</taxon>
        <taxon>Pseudomonadati</taxon>
        <taxon>Pseudomonadota</taxon>
        <taxon>Betaproteobacteria</taxon>
        <taxon>Burkholderiales</taxon>
        <taxon>Oxalobacteraceae</taxon>
        <taxon>Telluria group</taxon>
        <taxon>Massilia</taxon>
    </lineage>
</organism>
<protein>
    <submittedName>
        <fullName evidence="5">Hemerythrin domain-containing protein</fullName>
    </submittedName>
</protein>
<keyword evidence="3" id="KW-0408">Iron</keyword>
<evidence type="ECO:0000256" key="1">
    <source>
        <dbReference type="ARBA" id="ARBA00010587"/>
    </source>
</evidence>
<keyword evidence="6" id="KW-1185">Reference proteome</keyword>
<reference evidence="5 6" key="1">
    <citation type="submission" date="2022-08" db="EMBL/GenBank/DDBJ databases">
        <title>Reclassification of Massilia species as members of the genera Telluria, Duganella, Pseudoduganella, Mokoshia gen. nov. and Zemynaea gen. nov. using orthogonal and non-orthogonal genome-based approaches.</title>
        <authorList>
            <person name="Bowman J.P."/>
        </authorList>
    </citation>
    <scope>NUCLEOTIDE SEQUENCE [LARGE SCALE GENOMIC DNA]</scope>
    <source>
        <strain evidence="5 6">JCM 31607</strain>
    </source>
</reference>
<dbReference type="RefSeq" id="WP_258856469.1">
    <property type="nucleotide sequence ID" value="NZ_JANUGV010000002.1"/>
</dbReference>
<evidence type="ECO:0000259" key="4">
    <source>
        <dbReference type="Pfam" id="PF01814"/>
    </source>
</evidence>
<gene>
    <name evidence="5" type="ORF">NX773_11540</name>
</gene>
<dbReference type="Gene3D" id="1.20.120.50">
    <property type="entry name" value="Hemerythrin-like"/>
    <property type="match status" value="1"/>
</dbReference>
<dbReference type="InterPro" id="IPR035938">
    <property type="entry name" value="Hemerythrin-like_sf"/>
</dbReference>
<dbReference type="InterPro" id="IPR012827">
    <property type="entry name" value="Hemerythrin_metal-bd"/>
</dbReference>
<dbReference type="EMBL" id="JANUGV010000002">
    <property type="protein sequence ID" value="MCS0608799.1"/>
    <property type="molecule type" value="Genomic_DNA"/>
</dbReference>
<feature type="domain" description="Hemerythrin-like" evidence="4">
    <location>
        <begin position="34"/>
        <end position="134"/>
    </location>
</feature>
<accession>A0ABT2BJV8</accession>
<evidence type="ECO:0000313" key="6">
    <source>
        <dbReference type="Proteomes" id="UP001205861"/>
    </source>
</evidence>
<dbReference type="InterPro" id="IPR012312">
    <property type="entry name" value="Hemerythrin-like"/>
</dbReference>
<evidence type="ECO:0000313" key="5">
    <source>
        <dbReference type="EMBL" id="MCS0608799.1"/>
    </source>
</evidence>
<name>A0ABT2BJV8_9BURK</name>
<dbReference type="Pfam" id="PF01814">
    <property type="entry name" value="Hemerythrin"/>
    <property type="match status" value="1"/>
</dbReference>
<dbReference type="InterPro" id="IPR050669">
    <property type="entry name" value="Hemerythrin"/>
</dbReference>
<dbReference type="NCBIfam" id="TIGR02481">
    <property type="entry name" value="hemeryth_dom"/>
    <property type="match status" value="1"/>
</dbReference>
<dbReference type="PANTHER" id="PTHR37164:SF1">
    <property type="entry name" value="BACTERIOHEMERYTHRIN"/>
    <property type="match status" value="1"/>
</dbReference>
<dbReference type="PANTHER" id="PTHR37164">
    <property type="entry name" value="BACTERIOHEMERYTHRIN"/>
    <property type="match status" value="1"/>
</dbReference>
<proteinExistence type="inferred from homology"/>
<dbReference type="CDD" id="cd12107">
    <property type="entry name" value="Hemerythrin"/>
    <property type="match status" value="1"/>
</dbReference>
<evidence type="ECO:0000256" key="3">
    <source>
        <dbReference type="ARBA" id="ARBA00023004"/>
    </source>
</evidence>
<sequence>MSHRHAHGRQEGFDENAAEKLEWSDALLLGLGPMDDAHEQFVQVVKALAGCNAVTALGCLQAVEDHLLAHFDTERELMERTGYPSMDCHLDEHQKVLDTVLQVNQLAKAGQVGLRDVRRLAAALADWFPKHATYLDSALSAWVSKQRHGGAPVILRRHIARFVEHESVQPEQRSAA</sequence>